<evidence type="ECO:0000313" key="2">
    <source>
        <dbReference type="EMBL" id="MCD7462530.1"/>
    </source>
</evidence>
<gene>
    <name evidence="2" type="ORF">HAX54_048715</name>
</gene>
<keyword evidence="3" id="KW-1185">Reference proteome</keyword>
<organism evidence="2 3">
    <name type="scientific">Datura stramonium</name>
    <name type="common">Jimsonweed</name>
    <name type="synonym">Common thornapple</name>
    <dbReference type="NCBI Taxonomy" id="4076"/>
    <lineage>
        <taxon>Eukaryota</taxon>
        <taxon>Viridiplantae</taxon>
        <taxon>Streptophyta</taxon>
        <taxon>Embryophyta</taxon>
        <taxon>Tracheophyta</taxon>
        <taxon>Spermatophyta</taxon>
        <taxon>Magnoliopsida</taxon>
        <taxon>eudicotyledons</taxon>
        <taxon>Gunneridae</taxon>
        <taxon>Pentapetalae</taxon>
        <taxon>asterids</taxon>
        <taxon>lamiids</taxon>
        <taxon>Solanales</taxon>
        <taxon>Solanaceae</taxon>
        <taxon>Solanoideae</taxon>
        <taxon>Datureae</taxon>
        <taxon>Datura</taxon>
    </lineage>
</organism>
<feature type="compositionally biased region" description="Basic and acidic residues" evidence="1">
    <location>
        <begin position="49"/>
        <end position="62"/>
    </location>
</feature>
<accession>A0ABS8SU24</accession>
<reference evidence="2 3" key="1">
    <citation type="journal article" date="2021" name="BMC Genomics">
        <title>Datura genome reveals duplications of psychoactive alkaloid biosynthetic genes and high mutation rate following tissue culture.</title>
        <authorList>
            <person name="Rajewski A."/>
            <person name="Carter-House D."/>
            <person name="Stajich J."/>
            <person name="Litt A."/>
        </authorList>
    </citation>
    <scope>NUCLEOTIDE SEQUENCE [LARGE SCALE GENOMIC DNA]</scope>
    <source>
        <strain evidence="2">AR-01</strain>
    </source>
</reference>
<feature type="compositionally biased region" description="Basic and acidic residues" evidence="1">
    <location>
        <begin position="70"/>
        <end position="79"/>
    </location>
</feature>
<evidence type="ECO:0000256" key="1">
    <source>
        <dbReference type="SAM" id="MobiDB-lite"/>
    </source>
</evidence>
<evidence type="ECO:0000313" key="3">
    <source>
        <dbReference type="Proteomes" id="UP000823775"/>
    </source>
</evidence>
<protein>
    <submittedName>
        <fullName evidence="2">Uncharacterized protein</fullName>
    </submittedName>
</protein>
<dbReference type="Proteomes" id="UP000823775">
    <property type="component" value="Unassembled WGS sequence"/>
</dbReference>
<feature type="region of interest" description="Disordered" evidence="1">
    <location>
        <begin position="49"/>
        <end position="79"/>
    </location>
</feature>
<sequence length="79" mass="8650">MAKGKVKGRGRPRKLQIPILKVGSSVGTRGHKSVQTMDDMMLDMENTKYGDKESKDERHKPMGTELMGTDSKDAEGVGS</sequence>
<comment type="caution">
    <text evidence="2">The sequence shown here is derived from an EMBL/GenBank/DDBJ whole genome shotgun (WGS) entry which is preliminary data.</text>
</comment>
<dbReference type="EMBL" id="JACEIK010000809">
    <property type="protein sequence ID" value="MCD7462530.1"/>
    <property type="molecule type" value="Genomic_DNA"/>
</dbReference>
<name>A0ABS8SU24_DATST</name>
<proteinExistence type="predicted"/>